<proteinExistence type="predicted"/>
<comment type="caution">
    <text evidence="2">The sequence shown here is derived from an EMBL/GenBank/DDBJ whole genome shotgun (WGS) entry which is preliminary data.</text>
</comment>
<keyword evidence="1" id="KW-0812">Transmembrane</keyword>
<gene>
    <name evidence="2" type="ORF">FB567DRAFT_550139</name>
</gene>
<sequence>MDSIPADSIPTSSGTKFASYSPICVFEDHPRSTIDIVVISSQSTIYPKHREQQQECCERLKAAKPPARILTFTYDAREFESWRGSEGAALLYPFLSLEREASGRTTTRIIFISAHRNEDWVIPILLADSFAVGLESPVEGLDVSSVYAAPIVRSTIGILHFPPSQYTYRQRILEMAILAFLQWVGIVVLHCSDRTTGCSIGSFQSPLFFIGYIIDASLSNRPFSHIITFWAGLEIMFWVFQDSLDVWIIESALRYAILAFFPFCYANLAMLQFNVNRHDQLQWLFLGVSIVAVITQRWLSAAEAFASLKTFYVTLPLAVTASMVCSACLHCLWRFFSGTGQLERKVSLLADRATTMVPGNLPPFLDFEDIIVENESFVTSFFGSSLLHKMFTTQA</sequence>
<dbReference type="EMBL" id="JAGMVJ010000012">
    <property type="protein sequence ID" value="KAH7084107.1"/>
    <property type="molecule type" value="Genomic_DNA"/>
</dbReference>
<organism evidence="2 3">
    <name type="scientific">Paraphoma chrysanthemicola</name>
    <dbReference type="NCBI Taxonomy" id="798071"/>
    <lineage>
        <taxon>Eukaryota</taxon>
        <taxon>Fungi</taxon>
        <taxon>Dikarya</taxon>
        <taxon>Ascomycota</taxon>
        <taxon>Pezizomycotina</taxon>
        <taxon>Dothideomycetes</taxon>
        <taxon>Pleosporomycetidae</taxon>
        <taxon>Pleosporales</taxon>
        <taxon>Pleosporineae</taxon>
        <taxon>Phaeosphaeriaceae</taxon>
        <taxon>Paraphoma</taxon>
    </lineage>
</organism>
<reference evidence="2" key="1">
    <citation type="journal article" date="2021" name="Nat. Commun.">
        <title>Genetic determinants of endophytism in the Arabidopsis root mycobiome.</title>
        <authorList>
            <person name="Mesny F."/>
            <person name="Miyauchi S."/>
            <person name="Thiergart T."/>
            <person name="Pickel B."/>
            <person name="Atanasova L."/>
            <person name="Karlsson M."/>
            <person name="Huettel B."/>
            <person name="Barry K.W."/>
            <person name="Haridas S."/>
            <person name="Chen C."/>
            <person name="Bauer D."/>
            <person name="Andreopoulos W."/>
            <person name="Pangilinan J."/>
            <person name="LaButti K."/>
            <person name="Riley R."/>
            <person name="Lipzen A."/>
            <person name="Clum A."/>
            <person name="Drula E."/>
            <person name="Henrissat B."/>
            <person name="Kohler A."/>
            <person name="Grigoriev I.V."/>
            <person name="Martin F.M."/>
            <person name="Hacquard S."/>
        </authorList>
    </citation>
    <scope>NUCLEOTIDE SEQUENCE</scope>
    <source>
        <strain evidence="2">MPI-SDFR-AT-0120</strain>
    </source>
</reference>
<dbReference type="Proteomes" id="UP000813461">
    <property type="component" value="Unassembled WGS sequence"/>
</dbReference>
<feature type="transmembrane region" description="Helical" evidence="1">
    <location>
        <begin position="283"/>
        <end position="299"/>
    </location>
</feature>
<dbReference type="AlphaFoldDB" id="A0A8K0R2S5"/>
<feature type="transmembrane region" description="Helical" evidence="1">
    <location>
        <begin position="252"/>
        <end position="271"/>
    </location>
</feature>
<name>A0A8K0R2S5_9PLEO</name>
<protein>
    <submittedName>
        <fullName evidence="2">Uncharacterized protein</fullName>
    </submittedName>
</protein>
<keyword evidence="1" id="KW-1133">Transmembrane helix</keyword>
<dbReference type="OrthoDB" id="3759714at2759"/>
<keyword evidence="1" id="KW-0472">Membrane</keyword>
<evidence type="ECO:0000313" key="2">
    <source>
        <dbReference type="EMBL" id="KAH7084107.1"/>
    </source>
</evidence>
<feature type="transmembrane region" description="Helical" evidence="1">
    <location>
        <begin position="311"/>
        <end position="336"/>
    </location>
</feature>
<evidence type="ECO:0000313" key="3">
    <source>
        <dbReference type="Proteomes" id="UP000813461"/>
    </source>
</evidence>
<evidence type="ECO:0000256" key="1">
    <source>
        <dbReference type="SAM" id="Phobius"/>
    </source>
</evidence>
<keyword evidence="3" id="KW-1185">Reference proteome</keyword>
<accession>A0A8K0R2S5</accession>